<protein>
    <submittedName>
        <fullName evidence="3">KAP family NTPase</fullName>
    </submittedName>
</protein>
<name>A0ABT2ST74_9FIRM</name>
<gene>
    <name evidence="3" type="ORF">OCV55_03845</name>
</gene>
<proteinExistence type="predicted"/>
<sequence length="894" mass="106692">MKKELIKFILQNIFYLLSTCFFAFLIFLIIKKKINQKLISYILNETCQIFSLFIFGYIVSLFKYTIKFTNNFAPTIICLLVISLLITYLLIELFIYSKTKKEVFVHILTLFIYVIKAELVFICLLRKITFLKFISIYELTIFLTIIKDLINHISNKTEDEVSLKNDSPIDCKENLFKTRKKQLNIVKKELLDNYDENNSIVISGLWGSGKTSFVNALKKQLSIEGNEIVNIQCGVECDLNQMLRNMSNQIEEIMKKNKIYTKNNGVIHKYFKTISLMVENTDYKFISNLLNIIEKNDTDFATAKMKMNAELKKLENKKIFIFIDDLDRIIDEKSKINILKIIYESINLEKCLTIFTMNFGQLNSFDKNDDFFDKYIDYSINLSNVLFEEIVDEYSSIFFSSDLINTLNINTTRDEIINTIKKTNSNILYSLEYNLDDNEKSEVRNSINKFQYYSNNPRKIKKLLKTMENLLNTVNKTLFITNTYFEGKYSSVNWIEILFRIALLKVFFNDSFNSLYLLNNIKDYKKIIKYNNLYNCILHDIDEYEIQDLYQLIIYEIYNKDFSIEEKYHQQILRELESNSLKLYNYYSYIYECLNVVNNVDYAKKVLLAIEREEKYTMYLKSKSNHYLKYFVEHYSNRCIFYNFIYYPYGKQITLLLKNTIINLNEIGCHVDVESINKCANEIYKQYFKRTIDKLNQIVIFLNQEKITSKNFNFYCISDILDAQDEILNKTETIIYLKNYFNSAKITINNTDDKKLIVKDDFLDTIHLIDNMLDILKTWRDIIDYLDEKKIYFEIPNYDNFLSIKKYMDKLKNSFCLGNIENNINNIFNFIKLVENLNIEKMSNNQKNIIKEDLLKIILSLEQQKICNHIEKKFWLQFKYNVHCKFFSKNQLEF</sequence>
<evidence type="ECO:0000259" key="2">
    <source>
        <dbReference type="Pfam" id="PF07693"/>
    </source>
</evidence>
<dbReference type="Proteomes" id="UP001208364">
    <property type="component" value="Unassembled WGS sequence"/>
</dbReference>
<feature type="transmembrane region" description="Helical" evidence="1">
    <location>
        <begin position="72"/>
        <end position="91"/>
    </location>
</feature>
<dbReference type="InterPro" id="IPR011646">
    <property type="entry name" value="KAP_P-loop"/>
</dbReference>
<keyword evidence="1" id="KW-0472">Membrane</keyword>
<dbReference type="RefSeq" id="WP_267309806.1">
    <property type="nucleotide sequence ID" value="NZ_JAOQJR010000003.1"/>
</dbReference>
<comment type="caution">
    <text evidence="3">The sequence shown here is derived from an EMBL/GenBank/DDBJ whole genome shotgun (WGS) entry which is preliminary data.</text>
</comment>
<dbReference type="Pfam" id="PF07693">
    <property type="entry name" value="KAP_NTPase"/>
    <property type="match status" value="1"/>
</dbReference>
<dbReference type="Gene3D" id="3.40.50.300">
    <property type="entry name" value="P-loop containing nucleotide triphosphate hydrolases"/>
    <property type="match status" value="1"/>
</dbReference>
<feature type="transmembrane region" description="Helical" evidence="1">
    <location>
        <begin position="42"/>
        <end position="66"/>
    </location>
</feature>
<accession>A0ABT2ST74</accession>
<dbReference type="InterPro" id="IPR027417">
    <property type="entry name" value="P-loop_NTPase"/>
</dbReference>
<feature type="transmembrane region" description="Helical" evidence="1">
    <location>
        <begin position="12"/>
        <end position="30"/>
    </location>
</feature>
<feature type="domain" description="KAP NTPase" evidence="2">
    <location>
        <begin position="194"/>
        <end position="471"/>
    </location>
</feature>
<feature type="transmembrane region" description="Helical" evidence="1">
    <location>
        <begin position="103"/>
        <end position="122"/>
    </location>
</feature>
<keyword evidence="1" id="KW-0812">Transmembrane</keyword>
<dbReference type="EMBL" id="JAOQJR010000003">
    <property type="protein sequence ID" value="MCU6737811.1"/>
    <property type="molecule type" value="Genomic_DNA"/>
</dbReference>
<reference evidence="3 4" key="1">
    <citation type="journal article" date="2021" name="ISME Commun">
        <title>Automated analysis of genomic sequences facilitates high-throughput and comprehensive description of bacteria.</title>
        <authorList>
            <person name="Hitch T.C.A."/>
        </authorList>
    </citation>
    <scope>NUCLEOTIDE SEQUENCE [LARGE SCALE GENOMIC DNA]</scope>
    <source>
        <strain evidence="3 4">H4_15</strain>
    </source>
</reference>
<evidence type="ECO:0000256" key="1">
    <source>
        <dbReference type="SAM" id="Phobius"/>
    </source>
</evidence>
<dbReference type="SUPFAM" id="SSF52540">
    <property type="entry name" value="P-loop containing nucleoside triphosphate hydrolases"/>
    <property type="match status" value="1"/>
</dbReference>
<keyword evidence="4" id="KW-1185">Reference proteome</keyword>
<evidence type="ECO:0000313" key="4">
    <source>
        <dbReference type="Proteomes" id="UP001208364"/>
    </source>
</evidence>
<organism evidence="3 4">
    <name type="scientific">[Clostridium] ammoniilyticum</name>
    <dbReference type="NCBI Taxonomy" id="2981784"/>
    <lineage>
        <taxon>Bacteria</taxon>
        <taxon>Bacillati</taxon>
        <taxon>Bacillota</taxon>
        <taxon>Erysipelotrichia</taxon>
        <taxon>Erysipelotrichales</taxon>
        <taxon>Coprobacillaceae</taxon>
        <taxon>Faecalibacillus</taxon>
    </lineage>
</organism>
<keyword evidence="1" id="KW-1133">Transmembrane helix</keyword>
<evidence type="ECO:0000313" key="3">
    <source>
        <dbReference type="EMBL" id="MCU6737811.1"/>
    </source>
</evidence>